<sequence>MKSPIRHSLKESAASPEVLAKITIEQAKAVATLLESSFADLVSRGLVVKVDTQSFNPEYRLKAKHFSIKFFRNEDGFVYLLERIP</sequence>
<gene>
    <name evidence="1" type="ORF">A2557_12130</name>
</gene>
<comment type="caution">
    <text evidence="1">The sequence shown here is derived from an EMBL/GenBank/DDBJ whole genome shotgun (WGS) entry which is preliminary data.</text>
</comment>
<proteinExistence type="predicted"/>
<dbReference type="Proteomes" id="UP000177583">
    <property type="component" value="Unassembled WGS sequence"/>
</dbReference>
<evidence type="ECO:0000313" key="2">
    <source>
        <dbReference type="Proteomes" id="UP000177583"/>
    </source>
</evidence>
<accession>A0A1F6GPE2</accession>
<organism evidence="1 2">
    <name type="scientific">Candidatus Lambdaproteobacteria bacterium RIFOXYD2_FULL_56_26</name>
    <dbReference type="NCBI Taxonomy" id="1817773"/>
    <lineage>
        <taxon>Bacteria</taxon>
        <taxon>Pseudomonadati</taxon>
        <taxon>Pseudomonadota</taxon>
        <taxon>Candidatus Lambdaproteobacteria</taxon>
    </lineage>
</organism>
<name>A0A1F6GPE2_9PROT</name>
<dbReference type="AlphaFoldDB" id="A0A1F6GPE2"/>
<reference evidence="1 2" key="1">
    <citation type="journal article" date="2016" name="Nat. Commun.">
        <title>Thousands of microbial genomes shed light on interconnected biogeochemical processes in an aquifer system.</title>
        <authorList>
            <person name="Anantharaman K."/>
            <person name="Brown C.T."/>
            <person name="Hug L.A."/>
            <person name="Sharon I."/>
            <person name="Castelle C.J."/>
            <person name="Probst A.J."/>
            <person name="Thomas B.C."/>
            <person name="Singh A."/>
            <person name="Wilkins M.J."/>
            <person name="Karaoz U."/>
            <person name="Brodie E.L."/>
            <person name="Williams K.H."/>
            <person name="Hubbard S.S."/>
            <person name="Banfield J.F."/>
        </authorList>
    </citation>
    <scope>NUCLEOTIDE SEQUENCE [LARGE SCALE GENOMIC DNA]</scope>
</reference>
<protein>
    <submittedName>
        <fullName evidence="1">Uncharacterized protein</fullName>
    </submittedName>
</protein>
<evidence type="ECO:0000313" key="1">
    <source>
        <dbReference type="EMBL" id="OGG99910.1"/>
    </source>
</evidence>
<dbReference type="EMBL" id="MFNF01000053">
    <property type="protein sequence ID" value="OGG99910.1"/>
    <property type="molecule type" value="Genomic_DNA"/>
</dbReference>